<dbReference type="RefSeq" id="WP_319931658.1">
    <property type="nucleotide sequence ID" value="NZ_VCDN01000119.1"/>
</dbReference>
<keyword evidence="3" id="KW-0175">Coiled coil</keyword>
<name>A0ABU4SES8_9GAMM</name>
<organism evidence="5 6">
    <name type="scientific">Xenorhabdus santafensis</name>
    <dbReference type="NCBI Taxonomy" id="2582833"/>
    <lineage>
        <taxon>Bacteria</taxon>
        <taxon>Pseudomonadati</taxon>
        <taxon>Pseudomonadota</taxon>
        <taxon>Gammaproteobacteria</taxon>
        <taxon>Enterobacterales</taxon>
        <taxon>Morganellaceae</taxon>
        <taxon>Xenorhabdus</taxon>
    </lineage>
</organism>
<protein>
    <submittedName>
        <fullName evidence="5">Phage tail protein</fullName>
    </submittedName>
</protein>
<dbReference type="InterPro" id="IPR051934">
    <property type="entry name" value="Phage_Tail_Fiber_Structural"/>
</dbReference>
<comment type="caution">
    <text evidence="5">The sequence shown here is derived from an EMBL/GenBank/DDBJ whole genome shotgun (WGS) entry which is preliminary data.</text>
</comment>
<sequence>MSTKYFSLLTHAGTDKLKKAASSGIKLEITHMAVGDGNGNLPIPDANQSKLVNEKYRAEIDSLTIDPTNHNLIVTEHFIPEGNGNWWVREIGLFDKEGTLIAIGNCGEVYKPESLEQMIRMALPIDDHSLMEWIGLISGIATRQYVRNKIKDHANSRNHPDATLKEKGLVALSNEINSNNETHAATPKAVKTAYELADKAYKLAETVVSTDKYVPVTRKINGKELIHDVKLGASDVNAYNKQETDGLIQPVKVQAEDAMKLAETAKKNAEVAVIQVEKKVPLSRKINGKDLANDIELTASDVNAYSKQETDDLLQPVRVLSEDAMKLAETTNSNATTGIDNATKAINDLTTAVDEMKVALDGKVPLTRKINGKDLVHDVELTAS</sequence>
<dbReference type="Pfam" id="PF03406">
    <property type="entry name" value="Phage_fiber_2"/>
    <property type="match status" value="1"/>
</dbReference>
<accession>A0ABU4SES8</accession>
<keyword evidence="6" id="KW-1185">Reference proteome</keyword>
<dbReference type="Proteomes" id="UP001271890">
    <property type="component" value="Unassembled WGS sequence"/>
</dbReference>
<dbReference type="EMBL" id="VCDN01000119">
    <property type="protein sequence ID" value="MDX7989290.1"/>
    <property type="molecule type" value="Genomic_DNA"/>
</dbReference>
<feature type="non-terminal residue" evidence="5">
    <location>
        <position position="384"/>
    </location>
</feature>
<evidence type="ECO:0000259" key="4">
    <source>
        <dbReference type="Pfam" id="PF12571"/>
    </source>
</evidence>
<comment type="subcellular location">
    <subcellularLocation>
        <location evidence="1">Virion</location>
    </subcellularLocation>
</comment>
<evidence type="ECO:0000256" key="1">
    <source>
        <dbReference type="ARBA" id="ARBA00004328"/>
    </source>
</evidence>
<dbReference type="PANTHER" id="PTHR35191">
    <property type="entry name" value="PROPHAGE SIDE TAIL FIBER PROTEIN HOMOLOG STFQ-RELATED"/>
    <property type="match status" value="1"/>
</dbReference>
<proteinExistence type="predicted"/>
<feature type="domain" description="Phage tail fibre protein N-terminal" evidence="4">
    <location>
        <begin position="1"/>
        <end position="117"/>
    </location>
</feature>
<dbReference type="Pfam" id="PF12571">
    <property type="entry name" value="Phage_tail_fib"/>
    <property type="match status" value="1"/>
</dbReference>
<gene>
    <name evidence="5" type="ORF">FE392_18615</name>
</gene>
<evidence type="ECO:0000313" key="5">
    <source>
        <dbReference type="EMBL" id="MDX7989290.1"/>
    </source>
</evidence>
<dbReference type="InterPro" id="IPR005068">
    <property type="entry name" value="Phage_lambda_Stf-r2"/>
</dbReference>
<dbReference type="InterPro" id="IPR022225">
    <property type="entry name" value="Phage_tail_fibre_N"/>
</dbReference>
<reference evidence="6" key="1">
    <citation type="journal article" date="2024" name="Toxins">
        <title>Genome Sequence Analysis of Native Xenorhabdus Strains Isolated from Entomopathogenic Nematodes in Argentina.</title>
        <authorList>
            <person name="Palma L."/>
            <person name="Frizzo L."/>
            <person name="Kaiser S."/>
            <person name="Berry C."/>
            <person name="Caballero P."/>
            <person name="Bode H.B."/>
            <person name="Del Valle E.E."/>
        </authorList>
    </citation>
    <scope>NUCLEOTIDE SEQUENCE [LARGE SCALE GENOMIC DNA]</scope>
    <source>
        <strain evidence="6">12</strain>
    </source>
</reference>
<feature type="coiled-coil region" evidence="3">
    <location>
        <begin position="252"/>
        <end position="279"/>
    </location>
</feature>
<dbReference type="PANTHER" id="PTHR35191:SF1">
    <property type="entry name" value="PROPHAGE SIDE TAIL FIBER PROTEIN HOMOLOG STFQ-RELATED"/>
    <property type="match status" value="1"/>
</dbReference>
<evidence type="ECO:0000256" key="2">
    <source>
        <dbReference type="ARBA" id="ARBA00022581"/>
    </source>
</evidence>
<evidence type="ECO:0000313" key="6">
    <source>
        <dbReference type="Proteomes" id="UP001271890"/>
    </source>
</evidence>
<keyword evidence="2" id="KW-0945">Host-virus interaction</keyword>
<evidence type="ECO:0000256" key="3">
    <source>
        <dbReference type="SAM" id="Coils"/>
    </source>
</evidence>